<dbReference type="EMBL" id="BMUE01000007">
    <property type="protein sequence ID" value="GGW56014.1"/>
    <property type="molecule type" value="Genomic_DNA"/>
</dbReference>
<name>A0A918JB19_9ACTN</name>
<comment type="caution">
    <text evidence="1">The sequence shown here is derived from an EMBL/GenBank/DDBJ whole genome shotgun (WGS) entry which is preliminary data.</text>
</comment>
<protein>
    <submittedName>
        <fullName evidence="1">Uncharacterized protein</fullName>
    </submittedName>
</protein>
<proteinExistence type="predicted"/>
<reference evidence="1" key="1">
    <citation type="journal article" date="2014" name="Int. J. Syst. Evol. Microbiol.">
        <title>Complete genome sequence of Corynebacterium casei LMG S-19264T (=DSM 44701T), isolated from a smear-ripened cheese.</title>
        <authorList>
            <consortium name="US DOE Joint Genome Institute (JGI-PGF)"/>
            <person name="Walter F."/>
            <person name="Albersmeier A."/>
            <person name="Kalinowski J."/>
            <person name="Ruckert C."/>
        </authorList>
    </citation>
    <scope>NUCLEOTIDE SEQUENCE</scope>
    <source>
        <strain evidence="1">JCM 4490</strain>
    </source>
</reference>
<dbReference type="AlphaFoldDB" id="A0A918JB19"/>
<reference evidence="1" key="2">
    <citation type="submission" date="2020-09" db="EMBL/GenBank/DDBJ databases">
        <authorList>
            <person name="Sun Q."/>
            <person name="Ohkuma M."/>
        </authorList>
    </citation>
    <scope>NUCLEOTIDE SEQUENCE</scope>
    <source>
        <strain evidence="1">JCM 4490</strain>
    </source>
</reference>
<accession>A0A918JB19</accession>
<sequence>MAAFRGQAEGWVPARRAAELPRGGLAAGAVLAGAVPSDVAADIRTAVIFRTRVSLHRKIVKHAAASRKSFSTDIEHLEFEL</sequence>
<keyword evidence="2" id="KW-1185">Reference proteome</keyword>
<organism evidence="1 2">
    <name type="scientific">Streptomyces lucensis JCM 4490</name>
    <dbReference type="NCBI Taxonomy" id="1306176"/>
    <lineage>
        <taxon>Bacteria</taxon>
        <taxon>Bacillati</taxon>
        <taxon>Actinomycetota</taxon>
        <taxon>Actinomycetes</taxon>
        <taxon>Kitasatosporales</taxon>
        <taxon>Streptomycetaceae</taxon>
        <taxon>Streptomyces</taxon>
    </lineage>
</organism>
<dbReference type="Proteomes" id="UP000620224">
    <property type="component" value="Unassembled WGS sequence"/>
</dbReference>
<evidence type="ECO:0000313" key="2">
    <source>
        <dbReference type="Proteomes" id="UP000620224"/>
    </source>
</evidence>
<evidence type="ECO:0000313" key="1">
    <source>
        <dbReference type="EMBL" id="GGW56014.1"/>
    </source>
</evidence>
<gene>
    <name evidence="1" type="ORF">GCM10010503_36410</name>
</gene>